<dbReference type="Pfam" id="PF00672">
    <property type="entry name" value="HAMP"/>
    <property type="match status" value="1"/>
</dbReference>
<feature type="domain" description="Signal transduction histidine kinase dimerisation/phosphoacceptor" evidence="16">
    <location>
        <begin position="376"/>
        <end position="443"/>
    </location>
</feature>
<evidence type="ECO:0000259" key="14">
    <source>
        <dbReference type="SMART" id="SM00304"/>
    </source>
</evidence>
<dbReference type="InterPro" id="IPR050351">
    <property type="entry name" value="BphY/WalK/GraS-like"/>
</dbReference>
<keyword evidence="13" id="KW-0812">Transmembrane</keyword>
<dbReference type="InterPro" id="IPR036890">
    <property type="entry name" value="HATPase_C_sf"/>
</dbReference>
<dbReference type="OrthoDB" id="9813151at2"/>
<dbReference type="CDD" id="cd00082">
    <property type="entry name" value="HisKA"/>
    <property type="match status" value="1"/>
</dbReference>
<dbReference type="SUPFAM" id="SSF158472">
    <property type="entry name" value="HAMP domain-like"/>
    <property type="match status" value="1"/>
</dbReference>
<evidence type="ECO:0000256" key="9">
    <source>
        <dbReference type="ARBA" id="ARBA00022840"/>
    </source>
</evidence>
<dbReference type="SMART" id="SM00304">
    <property type="entry name" value="HAMP"/>
    <property type="match status" value="1"/>
</dbReference>
<dbReference type="EC" id="2.7.13.3" evidence="3"/>
<dbReference type="PANTHER" id="PTHR45453:SF1">
    <property type="entry name" value="PHOSPHATE REGULON SENSOR PROTEIN PHOR"/>
    <property type="match status" value="1"/>
</dbReference>
<dbReference type="CDD" id="cd16922">
    <property type="entry name" value="HATPase_EvgS-ArcB-TorS-like"/>
    <property type="match status" value="1"/>
</dbReference>
<comment type="caution">
    <text evidence="17">The sequence shown here is derived from an EMBL/GenBank/DDBJ whole genome shotgun (WGS) entry which is preliminary data.</text>
</comment>
<dbReference type="Pfam" id="PF00512">
    <property type="entry name" value="HisKA"/>
    <property type="match status" value="1"/>
</dbReference>
<dbReference type="FunFam" id="1.10.287.130:FF:000001">
    <property type="entry name" value="Two-component sensor histidine kinase"/>
    <property type="match status" value="1"/>
</dbReference>
<feature type="domain" description="HAMP" evidence="14">
    <location>
        <begin position="206"/>
        <end position="258"/>
    </location>
</feature>
<dbReference type="SUPFAM" id="SSF55874">
    <property type="entry name" value="ATPase domain of HSP90 chaperone/DNA topoisomerase II/histidine kinase"/>
    <property type="match status" value="1"/>
</dbReference>
<dbReference type="GO" id="GO:0005886">
    <property type="term" value="C:plasma membrane"/>
    <property type="evidence" value="ECO:0007669"/>
    <property type="project" value="UniProtKB-SubCell"/>
</dbReference>
<keyword evidence="6" id="KW-0808">Transferase</keyword>
<evidence type="ECO:0000256" key="6">
    <source>
        <dbReference type="ARBA" id="ARBA00022679"/>
    </source>
</evidence>
<evidence type="ECO:0000256" key="3">
    <source>
        <dbReference type="ARBA" id="ARBA00012438"/>
    </source>
</evidence>
<feature type="domain" description="Histidine kinase/HSP90-like ATPase" evidence="15">
    <location>
        <begin position="489"/>
        <end position="602"/>
    </location>
</feature>
<dbReference type="SMART" id="SM00388">
    <property type="entry name" value="HisKA"/>
    <property type="match status" value="1"/>
</dbReference>
<evidence type="ECO:0000256" key="4">
    <source>
        <dbReference type="ARBA" id="ARBA00022475"/>
    </source>
</evidence>
<dbReference type="InterPro" id="IPR036097">
    <property type="entry name" value="HisK_dim/P_sf"/>
</dbReference>
<dbReference type="CDD" id="cd06225">
    <property type="entry name" value="HAMP"/>
    <property type="match status" value="1"/>
</dbReference>
<keyword evidence="11 13" id="KW-0472">Membrane</keyword>
<keyword evidence="4" id="KW-1003">Cell membrane</keyword>
<evidence type="ECO:0000256" key="1">
    <source>
        <dbReference type="ARBA" id="ARBA00000085"/>
    </source>
</evidence>
<keyword evidence="9" id="KW-0067">ATP-binding</keyword>
<organism evidence="17 18">
    <name type="scientific">Hazenella coriacea</name>
    <dbReference type="NCBI Taxonomy" id="1179467"/>
    <lineage>
        <taxon>Bacteria</taxon>
        <taxon>Bacillati</taxon>
        <taxon>Bacillota</taxon>
        <taxon>Bacilli</taxon>
        <taxon>Bacillales</taxon>
        <taxon>Thermoactinomycetaceae</taxon>
        <taxon>Hazenella</taxon>
    </lineage>
</organism>
<keyword evidence="10" id="KW-0902">Two-component regulatory system</keyword>
<dbReference type="SUPFAM" id="SSF55785">
    <property type="entry name" value="PYP-like sensor domain (PAS domain)"/>
    <property type="match status" value="1"/>
</dbReference>
<dbReference type="GO" id="GO:0004721">
    <property type="term" value="F:phosphoprotein phosphatase activity"/>
    <property type="evidence" value="ECO:0007669"/>
    <property type="project" value="TreeGrafter"/>
</dbReference>
<dbReference type="GO" id="GO:0000155">
    <property type="term" value="F:phosphorelay sensor kinase activity"/>
    <property type="evidence" value="ECO:0007669"/>
    <property type="project" value="InterPro"/>
</dbReference>
<dbReference type="EMBL" id="SMAG01000002">
    <property type="protein sequence ID" value="TCS95520.1"/>
    <property type="molecule type" value="Genomic_DNA"/>
</dbReference>
<dbReference type="Gene3D" id="3.30.450.20">
    <property type="entry name" value="PAS domain"/>
    <property type="match status" value="2"/>
</dbReference>
<evidence type="ECO:0000313" key="17">
    <source>
        <dbReference type="EMBL" id="TCS95520.1"/>
    </source>
</evidence>
<evidence type="ECO:0000256" key="11">
    <source>
        <dbReference type="ARBA" id="ARBA00023136"/>
    </source>
</evidence>
<keyword evidence="5" id="KW-0597">Phosphoprotein</keyword>
<dbReference type="AlphaFoldDB" id="A0A4R3L8W7"/>
<evidence type="ECO:0000256" key="2">
    <source>
        <dbReference type="ARBA" id="ARBA00004651"/>
    </source>
</evidence>
<evidence type="ECO:0000256" key="8">
    <source>
        <dbReference type="ARBA" id="ARBA00022777"/>
    </source>
</evidence>
<keyword evidence="13" id="KW-1133">Transmembrane helix</keyword>
<dbReference type="SMART" id="SM00387">
    <property type="entry name" value="HATPase_c"/>
    <property type="match status" value="1"/>
</dbReference>
<evidence type="ECO:0000256" key="12">
    <source>
        <dbReference type="SAM" id="Coils"/>
    </source>
</evidence>
<dbReference type="FunFam" id="3.30.565.10:FF:000006">
    <property type="entry name" value="Sensor histidine kinase WalK"/>
    <property type="match status" value="1"/>
</dbReference>
<dbReference type="Proteomes" id="UP000294937">
    <property type="component" value="Unassembled WGS sequence"/>
</dbReference>
<sequence length="607" mass="68715">MNGDQMKKWVQSLNSVQWKLVVIFILLIIIAMELIGVYFIRQLEDYYKLTLRNNLEAQSNLMQNKVQEVLSQPLDDETKGEQLAEILKQYVYLNMKGPDRSTVRIIDDKAFILASTKKEELIKNNRFIFDQPNSMAESLIVRSDNDRDYLLYNLPLKKNGNIIGYISVEASLQETYSNIRGISKILIQITIAALVITCILVVILARTITIPVKEVTEQATAMAAGDFDRQVDVRSGDEIGRLGMAFNHLASHLRMALAQKEEEKEKLETVLANMSDGVIATDRSGKVIVKNRWAENLLDHSIELGESINTILKLTDPIHFPLLEERQTFIELNSDDPEAYTIIKVTFTPIRIHGHDTIGMVAVLEDVTEQEKLDRQRKEFVANVSHELRTPLTTIKSYLEALDDGAIHEPELATRFLRVTQQEADRMTRLIHDLLQLSRLDAKQSHFNKKATYVEDILEDAADRFSIQCKQKGIQFSLQLSESLPKVWVDRDKMDQVLDNLISNAVKHTSEGGVTVSAHPLPTDGMIEISISDTGIGIPKKDLSRIFERFYRVDKARSRSLGGTGLGLAIAKEIIDAHKGDIKIDSVYRKGTTVTFTLPPYNLEVRS</sequence>
<keyword evidence="8 17" id="KW-0418">Kinase</keyword>
<name>A0A4R3L8W7_9BACL</name>
<feature type="transmembrane region" description="Helical" evidence="13">
    <location>
        <begin position="20"/>
        <end position="40"/>
    </location>
</feature>
<dbReference type="GO" id="GO:0016036">
    <property type="term" value="P:cellular response to phosphate starvation"/>
    <property type="evidence" value="ECO:0007669"/>
    <property type="project" value="TreeGrafter"/>
</dbReference>
<dbReference type="Gene3D" id="1.10.287.130">
    <property type="match status" value="1"/>
</dbReference>
<dbReference type="GO" id="GO:0005524">
    <property type="term" value="F:ATP binding"/>
    <property type="evidence" value="ECO:0007669"/>
    <property type="project" value="UniProtKB-KW"/>
</dbReference>
<dbReference type="InterPro" id="IPR004358">
    <property type="entry name" value="Sig_transdc_His_kin-like_C"/>
</dbReference>
<dbReference type="SUPFAM" id="SSF47384">
    <property type="entry name" value="Homodimeric domain of signal transducing histidine kinase"/>
    <property type="match status" value="1"/>
</dbReference>
<feature type="transmembrane region" description="Helical" evidence="13">
    <location>
        <begin position="185"/>
        <end position="205"/>
    </location>
</feature>
<keyword evidence="7" id="KW-0547">Nucleotide-binding</keyword>
<reference evidence="17 18" key="1">
    <citation type="submission" date="2019-03" db="EMBL/GenBank/DDBJ databases">
        <title>Genomic Encyclopedia of Type Strains, Phase IV (KMG-IV): sequencing the most valuable type-strain genomes for metagenomic binning, comparative biology and taxonomic classification.</title>
        <authorList>
            <person name="Goeker M."/>
        </authorList>
    </citation>
    <scope>NUCLEOTIDE SEQUENCE [LARGE SCALE GENOMIC DNA]</scope>
    <source>
        <strain evidence="17 18">DSM 45707</strain>
    </source>
</reference>
<dbReference type="InterPro" id="IPR003594">
    <property type="entry name" value="HATPase_dom"/>
</dbReference>
<dbReference type="Gene3D" id="1.10.8.500">
    <property type="entry name" value="HAMP domain in histidine kinase"/>
    <property type="match status" value="1"/>
</dbReference>
<proteinExistence type="predicted"/>
<comment type="catalytic activity">
    <reaction evidence="1">
        <text>ATP + protein L-histidine = ADP + protein N-phospho-L-histidine.</text>
        <dbReference type="EC" id="2.7.13.3"/>
    </reaction>
</comment>
<dbReference type="PRINTS" id="PR00344">
    <property type="entry name" value="BCTRLSENSOR"/>
</dbReference>
<evidence type="ECO:0000313" key="18">
    <source>
        <dbReference type="Proteomes" id="UP000294937"/>
    </source>
</evidence>
<keyword evidence="18" id="KW-1185">Reference proteome</keyword>
<dbReference type="InterPro" id="IPR003660">
    <property type="entry name" value="HAMP_dom"/>
</dbReference>
<evidence type="ECO:0000256" key="5">
    <source>
        <dbReference type="ARBA" id="ARBA00022553"/>
    </source>
</evidence>
<dbReference type="Pfam" id="PF02518">
    <property type="entry name" value="HATPase_c"/>
    <property type="match status" value="1"/>
</dbReference>
<evidence type="ECO:0000256" key="13">
    <source>
        <dbReference type="SAM" id="Phobius"/>
    </source>
</evidence>
<gene>
    <name evidence="17" type="ORF">EDD58_10293</name>
</gene>
<accession>A0A4R3L8W7</accession>
<evidence type="ECO:0000256" key="10">
    <source>
        <dbReference type="ARBA" id="ARBA00023012"/>
    </source>
</evidence>
<evidence type="ECO:0000256" key="7">
    <source>
        <dbReference type="ARBA" id="ARBA00022741"/>
    </source>
</evidence>
<comment type="subcellular location">
    <subcellularLocation>
        <location evidence="2">Cell membrane</location>
        <topology evidence="2">Multi-pass membrane protein</topology>
    </subcellularLocation>
</comment>
<protein>
    <recommendedName>
        <fullName evidence="3">histidine kinase</fullName>
        <ecNumber evidence="3">2.7.13.3</ecNumber>
    </recommendedName>
</protein>
<evidence type="ECO:0000259" key="16">
    <source>
        <dbReference type="SMART" id="SM00388"/>
    </source>
</evidence>
<dbReference type="Gene3D" id="3.30.565.10">
    <property type="entry name" value="Histidine kinase-like ATPase, C-terminal domain"/>
    <property type="match status" value="1"/>
</dbReference>
<feature type="coiled-coil region" evidence="12">
    <location>
        <begin position="250"/>
        <end position="277"/>
    </location>
</feature>
<dbReference type="InterPro" id="IPR003661">
    <property type="entry name" value="HisK_dim/P_dom"/>
</dbReference>
<evidence type="ECO:0000259" key="15">
    <source>
        <dbReference type="SMART" id="SM00387"/>
    </source>
</evidence>
<dbReference type="InterPro" id="IPR035965">
    <property type="entry name" value="PAS-like_dom_sf"/>
</dbReference>
<dbReference type="PANTHER" id="PTHR45453">
    <property type="entry name" value="PHOSPHATE REGULON SENSOR PROTEIN PHOR"/>
    <property type="match status" value="1"/>
</dbReference>
<keyword evidence="12" id="KW-0175">Coiled coil</keyword>